<evidence type="ECO:0000256" key="3">
    <source>
        <dbReference type="ARBA" id="ARBA00022801"/>
    </source>
</evidence>
<dbReference type="GO" id="GO:0005737">
    <property type="term" value="C:cytoplasm"/>
    <property type="evidence" value="ECO:0007669"/>
    <property type="project" value="UniProtKB-SubCell"/>
</dbReference>
<feature type="binding site" evidence="8">
    <location>
        <position position="66"/>
    </location>
    <ligand>
        <name>tRNA</name>
        <dbReference type="ChEBI" id="CHEBI:17843"/>
    </ligand>
</feature>
<feature type="binding site" evidence="8">
    <location>
        <position position="14"/>
    </location>
    <ligand>
        <name>tRNA</name>
        <dbReference type="ChEBI" id="CHEBI:17843"/>
    </ligand>
</feature>
<evidence type="ECO:0000313" key="12">
    <source>
        <dbReference type="Proteomes" id="UP000677436"/>
    </source>
</evidence>
<keyword evidence="4 8" id="KW-0694">RNA-binding</keyword>
<comment type="function">
    <text evidence="8">Catalyzes the release of premature peptidyl moieties from peptidyl-tRNA molecules trapped in stalled 50S ribosomal subunits, and thus maintains levels of free tRNAs and 50S ribosomes.</text>
</comment>
<evidence type="ECO:0000256" key="4">
    <source>
        <dbReference type="ARBA" id="ARBA00022884"/>
    </source>
</evidence>
<dbReference type="PANTHER" id="PTHR17224:SF1">
    <property type="entry name" value="PEPTIDYL-TRNA HYDROLASE"/>
    <property type="match status" value="1"/>
</dbReference>
<dbReference type="GO" id="GO:0004045">
    <property type="term" value="F:peptidyl-tRNA hydrolase activity"/>
    <property type="evidence" value="ECO:0007669"/>
    <property type="project" value="UniProtKB-UniRule"/>
</dbReference>
<dbReference type="KEGG" id="pabs:JIR001_00690"/>
<dbReference type="CDD" id="cd00462">
    <property type="entry name" value="PTH"/>
    <property type="match status" value="1"/>
</dbReference>
<name>A0A8D5UD15_9BACL</name>
<dbReference type="SUPFAM" id="SSF53178">
    <property type="entry name" value="Peptidyl-tRNA hydrolase-like"/>
    <property type="match status" value="1"/>
</dbReference>
<accession>A0A8D5UD15</accession>
<dbReference type="GO" id="GO:0006515">
    <property type="term" value="P:protein quality control for misfolded or incompletely synthesized proteins"/>
    <property type="evidence" value="ECO:0007669"/>
    <property type="project" value="UniProtKB-UniRule"/>
</dbReference>
<gene>
    <name evidence="8 11" type="primary">pth</name>
    <name evidence="11" type="ORF">JIR001_00690</name>
</gene>
<comment type="function">
    <text evidence="8">Hydrolyzes ribosome-free peptidyl-tRNAs (with 1 or more amino acids incorporated), which drop off the ribosome during protein synthesis, or as a result of ribosome stalling.</text>
</comment>
<dbReference type="InterPro" id="IPR018171">
    <property type="entry name" value="Pept_tRNA_hydro_CS"/>
</dbReference>
<evidence type="ECO:0000256" key="6">
    <source>
        <dbReference type="ARBA" id="ARBA00048707"/>
    </source>
</evidence>
<keyword evidence="8" id="KW-0963">Cytoplasm</keyword>
<evidence type="ECO:0000256" key="5">
    <source>
        <dbReference type="ARBA" id="ARBA00038063"/>
    </source>
</evidence>
<proteinExistence type="inferred from homology"/>
<feature type="site" description="Stabilizes the basic form of H active site to accept a proton" evidence="8">
    <location>
        <position position="91"/>
    </location>
</feature>
<sequence length="188" mass="20914">MKLIVGLGNPGPRYENTRHNVGFWVIDRLSEQWGIPVNKEKWKGLSGTGRVGTETVTLLKPMTFMNLSGESVRPAMDWLKCTVDDVLIIYDDLDLPLGHLRLRLKGSSGGHNGVKSVVQHLGTQSIKRIKIGIGRPQTPQPIPDYVLSPFAPDEQDAIVSAVRRAADAVNRWLETDSFLIAMNEFNQN</sequence>
<reference evidence="11" key="2">
    <citation type="journal article" date="2021" name="Microbiol. Resour. Announc.">
        <title>Complete Genome Sequence of Polycladomyces abyssicola JIR-001T, Isolated from Hemipelagic Sediment in Deep Seawater.</title>
        <authorList>
            <person name="Tsubouchi T."/>
            <person name="Kaneko Y."/>
        </authorList>
    </citation>
    <scope>NUCLEOTIDE SEQUENCE</scope>
    <source>
        <strain evidence="11">JIR-001</strain>
    </source>
</reference>
<dbReference type="NCBIfam" id="TIGR00447">
    <property type="entry name" value="pth"/>
    <property type="match status" value="1"/>
</dbReference>
<dbReference type="Gene3D" id="3.40.50.1470">
    <property type="entry name" value="Peptidyl-tRNA hydrolase"/>
    <property type="match status" value="1"/>
</dbReference>
<dbReference type="FunFam" id="3.40.50.1470:FF:000001">
    <property type="entry name" value="Peptidyl-tRNA hydrolase"/>
    <property type="match status" value="1"/>
</dbReference>
<dbReference type="PROSITE" id="PS01195">
    <property type="entry name" value="PEPT_TRNA_HYDROL_1"/>
    <property type="match status" value="1"/>
</dbReference>
<dbReference type="GO" id="GO:0000049">
    <property type="term" value="F:tRNA binding"/>
    <property type="evidence" value="ECO:0007669"/>
    <property type="project" value="UniProtKB-UniRule"/>
</dbReference>
<feature type="binding site" evidence="8">
    <location>
        <position position="112"/>
    </location>
    <ligand>
        <name>tRNA</name>
        <dbReference type="ChEBI" id="CHEBI:17843"/>
    </ligand>
</feature>
<evidence type="ECO:0000256" key="2">
    <source>
        <dbReference type="ARBA" id="ARBA00022555"/>
    </source>
</evidence>
<dbReference type="HAMAP" id="MF_00083">
    <property type="entry name" value="Pept_tRNA_hydro_bact"/>
    <property type="match status" value="1"/>
</dbReference>
<feature type="active site" description="Proton acceptor" evidence="8">
    <location>
        <position position="19"/>
    </location>
</feature>
<dbReference type="InterPro" id="IPR036416">
    <property type="entry name" value="Pept_tRNA_hydro_sf"/>
</dbReference>
<evidence type="ECO:0000256" key="7">
    <source>
        <dbReference type="ARBA" id="ARBA00050038"/>
    </source>
</evidence>
<keyword evidence="2 8" id="KW-0820">tRNA-binding</keyword>
<evidence type="ECO:0000256" key="1">
    <source>
        <dbReference type="ARBA" id="ARBA00013260"/>
    </source>
</evidence>
<evidence type="ECO:0000256" key="8">
    <source>
        <dbReference type="HAMAP-Rule" id="MF_00083"/>
    </source>
</evidence>
<comment type="similarity">
    <text evidence="5 8 10">Belongs to the PTH family.</text>
</comment>
<dbReference type="PANTHER" id="PTHR17224">
    <property type="entry name" value="PEPTIDYL-TRNA HYDROLASE"/>
    <property type="match status" value="1"/>
</dbReference>
<dbReference type="PROSITE" id="PS01196">
    <property type="entry name" value="PEPT_TRNA_HYDROL_2"/>
    <property type="match status" value="1"/>
</dbReference>
<dbReference type="Pfam" id="PF01195">
    <property type="entry name" value="Pept_tRNA_hydro"/>
    <property type="match status" value="1"/>
</dbReference>
<comment type="catalytic activity">
    <reaction evidence="6 8 9">
        <text>an N-acyl-L-alpha-aminoacyl-tRNA + H2O = an N-acyl-L-amino acid + a tRNA + H(+)</text>
        <dbReference type="Rhea" id="RHEA:54448"/>
        <dbReference type="Rhea" id="RHEA-COMP:10123"/>
        <dbReference type="Rhea" id="RHEA-COMP:13883"/>
        <dbReference type="ChEBI" id="CHEBI:15377"/>
        <dbReference type="ChEBI" id="CHEBI:15378"/>
        <dbReference type="ChEBI" id="CHEBI:59874"/>
        <dbReference type="ChEBI" id="CHEBI:78442"/>
        <dbReference type="ChEBI" id="CHEBI:138191"/>
        <dbReference type="EC" id="3.1.1.29"/>
    </reaction>
</comment>
<feature type="binding site" evidence="8">
    <location>
        <position position="64"/>
    </location>
    <ligand>
        <name>tRNA</name>
        <dbReference type="ChEBI" id="CHEBI:17843"/>
    </ligand>
</feature>
<protein>
    <recommendedName>
        <fullName evidence="7 8">Peptidyl-tRNA hydrolase</fullName>
        <shortName evidence="8">Pth</shortName>
        <ecNumber evidence="1 8">3.1.1.29</ecNumber>
    </recommendedName>
</protein>
<dbReference type="GO" id="GO:0072344">
    <property type="term" value="P:rescue of stalled ribosome"/>
    <property type="evidence" value="ECO:0007669"/>
    <property type="project" value="UniProtKB-UniRule"/>
</dbReference>
<feature type="site" description="Discriminates between blocked and unblocked aminoacyl-tRNA" evidence="8">
    <location>
        <position position="9"/>
    </location>
</feature>
<organism evidence="11 12">
    <name type="scientific">Polycladomyces abyssicola</name>
    <dbReference type="NCBI Taxonomy" id="1125966"/>
    <lineage>
        <taxon>Bacteria</taxon>
        <taxon>Bacillati</taxon>
        <taxon>Bacillota</taxon>
        <taxon>Bacilli</taxon>
        <taxon>Bacillales</taxon>
        <taxon>Thermoactinomycetaceae</taxon>
        <taxon>Polycladomyces</taxon>
    </lineage>
</organism>
<evidence type="ECO:0000256" key="9">
    <source>
        <dbReference type="RuleBase" id="RU000673"/>
    </source>
</evidence>
<dbReference type="EMBL" id="AP024601">
    <property type="protein sequence ID" value="BCU80286.1"/>
    <property type="molecule type" value="Genomic_DNA"/>
</dbReference>
<dbReference type="EC" id="3.1.1.29" evidence="1 8"/>
<dbReference type="Proteomes" id="UP000677436">
    <property type="component" value="Chromosome"/>
</dbReference>
<reference evidence="11" key="1">
    <citation type="journal article" date="2013" name="Int. J. Syst. Evol. Microbiol.">
        <title>Polycladomyces abyssicola gen. nov., sp. nov., a thermophilic filamentous bacterium isolated from hemipelagic sediment.</title>
        <authorList>
            <person name="Tsubouchi T."/>
            <person name="Shimane Y."/>
            <person name="Mori K."/>
            <person name="Usui K."/>
            <person name="Hiraki T."/>
            <person name="Tame A."/>
            <person name="Uematsu K."/>
            <person name="Maruyama T."/>
            <person name="Hatada Y."/>
        </authorList>
    </citation>
    <scope>NUCLEOTIDE SEQUENCE</scope>
    <source>
        <strain evidence="11">JIR-001</strain>
    </source>
</reference>
<evidence type="ECO:0000313" key="11">
    <source>
        <dbReference type="EMBL" id="BCU80286.1"/>
    </source>
</evidence>
<dbReference type="RefSeq" id="WP_212773692.1">
    <property type="nucleotide sequence ID" value="NZ_AP024601.1"/>
</dbReference>
<keyword evidence="3 8" id="KW-0378">Hydrolase</keyword>
<comment type="subunit">
    <text evidence="8">Monomer.</text>
</comment>
<keyword evidence="12" id="KW-1185">Reference proteome</keyword>
<comment type="subcellular location">
    <subcellularLocation>
        <location evidence="8">Cytoplasm</location>
    </subcellularLocation>
</comment>
<dbReference type="InterPro" id="IPR001328">
    <property type="entry name" value="Pept_tRNA_hydro"/>
</dbReference>
<dbReference type="AlphaFoldDB" id="A0A8D5UD15"/>
<evidence type="ECO:0000256" key="10">
    <source>
        <dbReference type="RuleBase" id="RU004320"/>
    </source>
</evidence>